<dbReference type="EMBL" id="RXOF01000001">
    <property type="protein sequence ID" value="RTQ53491.1"/>
    <property type="molecule type" value="Genomic_DNA"/>
</dbReference>
<dbReference type="AlphaFoldDB" id="A0A3S0H8N7"/>
<comment type="caution">
    <text evidence="1">The sequence shown here is derived from an EMBL/GenBank/DDBJ whole genome shotgun (WGS) entry which is preliminary data.</text>
</comment>
<dbReference type="OrthoDB" id="887374at2"/>
<proteinExistence type="predicted"/>
<name>A0A3S0H8N7_9BACT</name>
<sequence length="75" mass="8182">MKSLLQFALLIALVIVGKNAKDQSRISAAPTKPVQQHVESMQSFFVQHVSYKDVPGQAAADAIEYGRKTNPVSLN</sequence>
<dbReference type="RefSeq" id="WP_126691417.1">
    <property type="nucleotide sequence ID" value="NZ_RXOF01000001.1"/>
</dbReference>
<reference evidence="1 2" key="1">
    <citation type="submission" date="2018-12" db="EMBL/GenBank/DDBJ databases">
        <title>Hymenobacter gummosus sp. nov., isolated from a spring.</title>
        <authorList>
            <person name="Nie L."/>
        </authorList>
    </citation>
    <scope>NUCLEOTIDE SEQUENCE [LARGE SCALE GENOMIC DNA]</scope>
    <source>
        <strain evidence="1 2">KCTC 52166</strain>
    </source>
</reference>
<accession>A0A3S0H8N7</accession>
<dbReference type="Proteomes" id="UP000282184">
    <property type="component" value="Unassembled WGS sequence"/>
</dbReference>
<evidence type="ECO:0000313" key="1">
    <source>
        <dbReference type="EMBL" id="RTQ53491.1"/>
    </source>
</evidence>
<protein>
    <submittedName>
        <fullName evidence="1">Uncharacterized protein</fullName>
    </submittedName>
</protein>
<gene>
    <name evidence="1" type="ORF">EJV47_01765</name>
</gene>
<organism evidence="1 2">
    <name type="scientific">Hymenobacter gummosus</name>
    <dbReference type="NCBI Taxonomy" id="1776032"/>
    <lineage>
        <taxon>Bacteria</taxon>
        <taxon>Pseudomonadati</taxon>
        <taxon>Bacteroidota</taxon>
        <taxon>Cytophagia</taxon>
        <taxon>Cytophagales</taxon>
        <taxon>Hymenobacteraceae</taxon>
        <taxon>Hymenobacter</taxon>
    </lineage>
</organism>
<keyword evidence="2" id="KW-1185">Reference proteome</keyword>
<evidence type="ECO:0000313" key="2">
    <source>
        <dbReference type="Proteomes" id="UP000282184"/>
    </source>
</evidence>